<evidence type="ECO:0000256" key="1">
    <source>
        <dbReference type="SAM" id="SignalP"/>
    </source>
</evidence>
<feature type="non-terminal residue" evidence="2">
    <location>
        <position position="476"/>
    </location>
</feature>
<feature type="chain" id="PRO_5040486244" evidence="1">
    <location>
        <begin position="19"/>
        <end position="476"/>
    </location>
</feature>
<feature type="signal peptide" evidence="1">
    <location>
        <begin position="1"/>
        <end position="18"/>
    </location>
</feature>
<comment type="caution">
    <text evidence="2">The sequence shown here is derived from an EMBL/GenBank/DDBJ whole genome shotgun (WGS) entry which is preliminary data.</text>
</comment>
<accession>A0A9P8K0J6</accession>
<dbReference type="SUPFAM" id="SSF63829">
    <property type="entry name" value="Calcium-dependent phosphotriesterase"/>
    <property type="match status" value="1"/>
</dbReference>
<reference evidence="2" key="1">
    <citation type="journal article" date="2021" name="J Fungi (Basel)">
        <title>Virulence traits and population genomics of the black yeast Aureobasidium melanogenum.</title>
        <authorList>
            <person name="Cernosa A."/>
            <person name="Sun X."/>
            <person name="Gostincar C."/>
            <person name="Fang C."/>
            <person name="Gunde-Cimerman N."/>
            <person name="Song Z."/>
        </authorList>
    </citation>
    <scope>NUCLEOTIDE SEQUENCE</scope>
    <source>
        <strain evidence="2">EXF-9298</strain>
    </source>
</reference>
<evidence type="ECO:0000313" key="2">
    <source>
        <dbReference type="EMBL" id="KAG9991689.1"/>
    </source>
</evidence>
<evidence type="ECO:0000313" key="3">
    <source>
        <dbReference type="Proteomes" id="UP000729357"/>
    </source>
</evidence>
<dbReference type="AlphaFoldDB" id="A0A9P8K0J6"/>
<dbReference type="PANTHER" id="PTHR11799:SF12">
    <property type="entry name" value="PARAOXONASE-RELATED"/>
    <property type="match status" value="1"/>
</dbReference>
<dbReference type="InterPro" id="IPR011042">
    <property type="entry name" value="6-blade_b-propeller_TolB-like"/>
</dbReference>
<keyword evidence="1" id="KW-0732">Signal</keyword>
<keyword evidence="3" id="KW-1185">Reference proteome</keyword>
<dbReference type="EMBL" id="JAHFXS010000001">
    <property type="protein sequence ID" value="KAG9991689.1"/>
    <property type="molecule type" value="Genomic_DNA"/>
</dbReference>
<dbReference type="InterPro" id="IPR051288">
    <property type="entry name" value="Serum_paraoxonase/arylesterase"/>
</dbReference>
<proteinExistence type="predicted"/>
<dbReference type="Proteomes" id="UP000729357">
    <property type="component" value="Unassembled WGS sequence"/>
</dbReference>
<protein>
    <submittedName>
        <fullName evidence="2">Calcium-dependent phosphotriesterase</fullName>
    </submittedName>
</protein>
<organism evidence="2 3">
    <name type="scientific">Aureobasidium melanogenum</name>
    <name type="common">Aureobasidium pullulans var. melanogenum</name>
    <dbReference type="NCBI Taxonomy" id="46634"/>
    <lineage>
        <taxon>Eukaryota</taxon>
        <taxon>Fungi</taxon>
        <taxon>Dikarya</taxon>
        <taxon>Ascomycota</taxon>
        <taxon>Pezizomycotina</taxon>
        <taxon>Dothideomycetes</taxon>
        <taxon>Dothideomycetidae</taxon>
        <taxon>Dothideales</taxon>
        <taxon>Saccotheciaceae</taxon>
        <taxon>Aureobasidium</taxon>
    </lineage>
</organism>
<dbReference type="PANTHER" id="PTHR11799">
    <property type="entry name" value="PARAOXONASE"/>
    <property type="match status" value="1"/>
</dbReference>
<gene>
    <name evidence="2" type="ORF">KCU98_g41</name>
</gene>
<reference evidence="2" key="2">
    <citation type="submission" date="2021-08" db="EMBL/GenBank/DDBJ databases">
        <authorList>
            <person name="Gostincar C."/>
            <person name="Sun X."/>
            <person name="Song Z."/>
            <person name="Gunde-Cimerman N."/>
        </authorList>
    </citation>
    <scope>NUCLEOTIDE SEQUENCE</scope>
    <source>
        <strain evidence="2">EXF-9298</strain>
    </source>
</reference>
<sequence length="476" mass="52891">MPGKTSIFSIAALAAISAYILPPIQHELNVLGVGKAAPVSTIPNAIDYVKIEDTMHCEDLHYYAPANLLFTACEDSRETRFRWFPPVRNFHPPAEVTQGSIHVIDPETMKSIRLSFVNFDKTFVSHGIDVIADPQAKDAVYIFAVNHVPNPEFVSSGDEHIDKSSSRIELFRHVIGSSTVKHIRTISHKLIETPNDVLAVSPTEFYVTNDHRYRDGLMRELEMFAPLRWSTTYHVSITDLNASSDTEGFEVITALTGIKNNNGLGSVHGSNEVTVASAERGILYRCVPDPRTKTLSIEETVHMDSTLDNPSWYHDRWASANDDKSGYVLGGLVRAIDLFANTKNPEAKDPTYVWLVQRQQSASPTTGNFTTGKDVQAAGDWQKRLVFADDGTKLRTASAAVIVGIDPKEEGGKKKGWLFATGFMSDNVHKKKRVLQSVTWPTSRLRAELNLGTASRSQVCCCVQTHQLISRYTECR</sequence>
<name>A0A9P8K0J6_AURME</name>
<dbReference type="Gene3D" id="2.120.10.30">
    <property type="entry name" value="TolB, C-terminal domain"/>
    <property type="match status" value="1"/>
</dbReference>